<dbReference type="AlphaFoldDB" id="A0A3N4KVB3"/>
<organism evidence="2 3">
    <name type="scientific">Morchella conica CCBAS932</name>
    <dbReference type="NCBI Taxonomy" id="1392247"/>
    <lineage>
        <taxon>Eukaryota</taxon>
        <taxon>Fungi</taxon>
        <taxon>Dikarya</taxon>
        <taxon>Ascomycota</taxon>
        <taxon>Pezizomycotina</taxon>
        <taxon>Pezizomycetes</taxon>
        <taxon>Pezizales</taxon>
        <taxon>Morchellaceae</taxon>
        <taxon>Morchella</taxon>
    </lineage>
</organism>
<keyword evidence="3" id="KW-1185">Reference proteome</keyword>
<proteinExistence type="predicted"/>
<reference evidence="2 3" key="1">
    <citation type="journal article" date="2018" name="Nat. Ecol. Evol.">
        <title>Pezizomycetes genomes reveal the molecular basis of ectomycorrhizal truffle lifestyle.</title>
        <authorList>
            <person name="Murat C."/>
            <person name="Payen T."/>
            <person name="Noel B."/>
            <person name="Kuo A."/>
            <person name="Morin E."/>
            <person name="Chen J."/>
            <person name="Kohler A."/>
            <person name="Krizsan K."/>
            <person name="Balestrini R."/>
            <person name="Da Silva C."/>
            <person name="Montanini B."/>
            <person name="Hainaut M."/>
            <person name="Levati E."/>
            <person name="Barry K.W."/>
            <person name="Belfiori B."/>
            <person name="Cichocki N."/>
            <person name="Clum A."/>
            <person name="Dockter R.B."/>
            <person name="Fauchery L."/>
            <person name="Guy J."/>
            <person name="Iotti M."/>
            <person name="Le Tacon F."/>
            <person name="Lindquist E.A."/>
            <person name="Lipzen A."/>
            <person name="Malagnac F."/>
            <person name="Mello A."/>
            <person name="Molinier V."/>
            <person name="Miyauchi S."/>
            <person name="Poulain J."/>
            <person name="Riccioni C."/>
            <person name="Rubini A."/>
            <person name="Sitrit Y."/>
            <person name="Splivallo R."/>
            <person name="Traeger S."/>
            <person name="Wang M."/>
            <person name="Zifcakova L."/>
            <person name="Wipf D."/>
            <person name="Zambonelli A."/>
            <person name="Paolocci F."/>
            <person name="Nowrousian M."/>
            <person name="Ottonello S."/>
            <person name="Baldrian P."/>
            <person name="Spatafora J.W."/>
            <person name="Henrissat B."/>
            <person name="Nagy L.G."/>
            <person name="Aury J.M."/>
            <person name="Wincker P."/>
            <person name="Grigoriev I.V."/>
            <person name="Bonfante P."/>
            <person name="Martin F.M."/>
        </authorList>
    </citation>
    <scope>NUCLEOTIDE SEQUENCE [LARGE SCALE GENOMIC DNA]</scope>
    <source>
        <strain evidence="2 3">CCBAS932</strain>
    </source>
</reference>
<evidence type="ECO:0000313" key="3">
    <source>
        <dbReference type="Proteomes" id="UP000277580"/>
    </source>
</evidence>
<name>A0A3N4KVB3_9PEZI</name>
<gene>
    <name evidence="2" type="ORF">P167DRAFT_572205</name>
</gene>
<evidence type="ECO:0000256" key="1">
    <source>
        <dbReference type="SAM" id="MobiDB-lite"/>
    </source>
</evidence>
<evidence type="ECO:0000313" key="2">
    <source>
        <dbReference type="EMBL" id="RPB14470.1"/>
    </source>
</evidence>
<feature type="compositionally biased region" description="Polar residues" evidence="1">
    <location>
        <begin position="34"/>
        <end position="52"/>
    </location>
</feature>
<dbReference type="EMBL" id="ML119117">
    <property type="protein sequence ID" value="RPB14470.1"/>
    <property type="molecule type" value="Genomic_DNA"/>
</dbReference>
<dbReference type="InParanoid" id="A0A3N4KVB3"/>
<dbReference type="Proteomes" id="UP000277580">
    <property type="component" value="Unassembled WGS sequence"/>
</dbReference>
<sequence>MRHHLFDEPAQSPPYESEPDEEQGDLIPEYESRATGSQADSAPVSGRTTQEGMTGEEPSGEASYVDGSPDGGIPPGRCGDESIDIEVGYLTNESASSIEVAKLQTISHLPQFPHLQTFSAPTNIDRRDLPVKRWTSFSRPAT</sequence>
<accession>A0A3N4KVB3</accession>
<feature type="region of interest" description="Disordered" evidence="1">
    <location>
        <begin position="1"/>
        <end position="81"/>
    </location>
</feature>
<protein>
    <submittedName>
        <fullName evidence="2">Uncharacterized protein</fullName>
    </submittedName>
</protein>